<sequence length="164" mass="17185">MTDVAARRGGQVPHSPADRRTPVTFETTMNRVLKVGLAGSAAAMLIAAAVGFLAAGAPGVYGGLIGIAVPVAFFGLTAVVGKVTARLALQYLAGAILGSWLLKLIVLMVVLWWLRGEDFYSSGAFFIAFAVGTIGFLAVETTIMLRARMLYVEPAESSPGETPR</sequence>
<accession>A0A853A0G6</accession>
<evidence type="ECO:0008006" key="5">
    <source>
        <dbReference type="Google" id="ProtNLM"/>
    </source>
</evidence>
<dbReference type="EMBL" id="JACBZD010000001">
    <property type="protein sequence ID" value="NYI06424.1"/>
    <property type="molecule type" value="Genomic_DNA"/>
</dbReference>
<feature type="region of interest" description="Disordered" evidence="1">
    <location>
        <begin position="1"/>
        <end position="21"/>
    </location>
</feature>
<feature type="transmembrane region" description="Helical" evidence="2">
    <location>
        <begin position="119"/>
        <end position="139"/>
    </location>
</feature>
<keyword evidence="4" id="KW-1185">Reference proteome</keyword>
<keyword evidence="2" id="KW-0472">Membrane</keyword>
<feature type="transmembrane region" description="Helical" evidence="2">
    <location>
        <begin position="35"/>
        <end position="54"/>
    </location>
</feature>
<evidence type="ECO:0000256" key="1">
    <source>
        <dbReference type="SAM" id="MobiDB-lite"/>
    </source>
</evidence>
<organism evidence="3 4">
    <name type="scientific">Allostreptomyces psammosilenae</name>
    <dbReference type="NCBI Taxonomy" id="1892865"/>
    <lineage>
        <taxon>Bacteria</taxon>
        <taxon>Bacillati</taxon>
        <taxon>Actinomycetota</taxon>
        <taxon>Actinomycetes</taxon>
        <taxon>Kitasatosporales</taxon>
        <taxon>Streptomycetaceae</taxon>
        <taxon>Allostreptomyces</taxon>
    </lineage>
</organism>
<dbReference type="AlphaFoldDB" id="A0A853A0G6"/>
<gene>
    <name evidence="3" type="ORF">FHU37_003367</name>
</gene>
<feature type="transmembrane region" description="Helical" evidence="2">
    <location>
        <begin position="92"/>
        <end position="113"/>
    </location>
</feature>
<proteinExistence type="predicted"/>
<comment type="caution">
    <text evidence="3">The sequence shown here is derived from an EMBL/GenBank/DDBJ whole genome shotgun (WGS) entry which is preliminary data.</text>
</comment>
<feature type="transmembrane region" description="Helical" evidence="2">
    <location>
        <begin position="60"/>
        <end position="80"/>
    </location>
</feature>
<name>A0A853A0G6_9ACTN</name>
<dbReference type="RefSeq" id="WP_179815006.1">
    <property type="nucleotide sequence ID" value="NZ_JACBZD010000001.1"/>
</dbReference>
<protein>
    <recommendedName>
        <fullName evidence="5">ATP synthase protein I</fullName>
    </recommendedName>
</protein>
<dbReference type="Proteomes" id="UP000567795">
    <property type="component" value="Unassembled WGS sequence"/>
</dbReference>
<evidence type="ECO:0000313" key="3">
    <source>
        <dbReference type="EMBL" id="NYI06424.1"/>
    </source>
</evidence>
<evidence type="ECO:0000313" key="4">
    <source>
        <dbReference type="Proteomes" id="UP000567795"/>
    </source>
</evidence>
<evidence type="ECO:0000256" key="2">
    <source>
        <dbReference type="SAM" id="Phobius"/>
    </source>
</evidence>
<reference evidence="3 4" key="1">
    <citation type="submission" date="2020-07" db="EMBL/GenBank/DDBJ databases">
        <title>Sequencing the genomes of 1000 actinobacteria strains.</title>
        <authorList>
            <person name="Klenk H.-P."/>
        </authorList>
    </citation>
    <scope>NUCLEOTIDE SEQUENCE [LARGE SCALE GENOMIC DNA]</scope>
    <source>
        <strain evidence="3 4">DSM 42178</strain>
    </source>
</reference>
<keyword evidence="2" id="KW-1133">Transmembrane helix</keyword>
<keyword evidence="2" id="KW-0812">Transmembrane</keyword>